<proteinExistence type="predicted"/>
<reference evidence="4" key="2">
    <citation type="journal article" date="2024" name="Nature">
        <title>Anoxygenic phototroph of the Chloroflexota uses a type I reaction centre.</title>
        <authorList>
            <person name="Tsuji J.M."/>
            <person name="Shaw N.A."/>
            <person name="Nagashima S."/>
            <person name="Venkiteswaran J.J."/>
            <person name="Schiff S.L."/>
            <person name="Watanabe T."/>
            <person name="Fukui M."/>
            <person name="Hanada S."/>
            <person name="Tank M."/>
            <person name="Neufeld J.D."/>
        </authorList>
    </citation>
    <scope>NUCLEOTIDE SEQUENCE</scope>
    <source>
        <strain evidence="4">L227-S17</strain>
    </source>
</reference>
<dbReference type="EMBL" id="JACATZ010000003">
    <property type="protein sequence ID" value="NWJ47471.1"/>
    <property type="molecule type" value="Genomic_DNA"/>
</dbReference>
<feature type="site" description="Participates in a stacking interaction with the thymidine ring of dTDP-4-oxo-6-deoxyglucose" evidence="2">
    <location>
        <position position="137"/>
    </location>
</feature>
<dbReference type="RefSeq" id="WP_341471271.1">
    <property type="nucleotide sequence ID" value="NZ_CP128400.1"/>
</dbReference>
<dbReference type="InterPro" id="IPR000888">
    <property type="entry name" value="RmlC-like"/>
</dbReference>
<organism evidence="3 5">
    <name type="scientific">Candidatus Chlorohelix allophototropha</name>
    <dbReference type="NCBI Taxonomy" id="3003348"/>
    <lineage>
        <taxon>Bacteria</taxon>
        <taxon>Bacillati</taxon>
        <taxon>Chloroflexota</taxon>
        <taxon>Chloroflexia</taxon>
        <taxon>Candidatus Chloroheliales</taxon>
        <taxon>Candidatus Chloroheliaceae</taxon>
        <taxon>Candidatus Chlorohelix</taxon>
    </lineage>
</organism>
<dbReference type="GO" id="GO:0000271">
    <property type="term" value="P:polysaccharide biosynthetic process"/>
    <property type="evidence" value="ECO:0007669"/>
    <property type="project" value="TreeGrafter"/>
</dbReference>
<dbReference type="PANTHER" id="PTHR21047">
    <property type="entry name" value="DTDP-6-DEOXY-D-GLUCOSE-3,5 EPIMERASE"/>
    <property type="match status" value="1"/>
</dbReference>
<gene>
    <name evidence="3" type="ORF">HXX08_16550</name>
    <name evidence="4" type="ORF">OZ401_002991</name>
</gene>
<sequence>MTTRIFTTTLPGLLKIQRPEQPAEDAKNPFVEIADLAELSRISGKTFQTLQINHSHSMQNVLRGLHAEHWDKITWIARGQVMSVIVDIRPDSPTFGKYEIFELSDENRLALYIPEGFANSAYAITEIDYMYMVSKLYDGSDTFAVAWDDPDLAIPWPTTNPIISERDKQNPRLRELFPDKFQ</sequence>
<reference evidence="3 5" key="1">
    <citation type="submission" date="2020-06" db="EMBL/GenBank/DDBJ databases">
        <title>Anoxygenic phototrophic Chloroflexota member uses a Type I reaction center.</title>
        <authorList>
            <person name="Tsuji J.M."/>
            <person name="Shaw N.A."/>
            <person name="Nagashima S."/>
            <person name="Venkiteswaran J."/>
            <person name="Schiff S.L."/>
            <person name="Hanada S."/>
            <person name="Tank M."/>
            <person name="Neufeld J.D."/>
        </authorList>
    </citation>
    <scope>NUCLEOTIDE SEQUENCE [LARGE SCALE GENOMIC DNA]</scope>
    <source>
        <strain evidence="3">L227-S17</strain>
    </source>
</reference>
<feature type="active site" description="Proton acceptor" evidence="1">
    <location>
        <position position="66"/>
    </location>
</feature>
<dbReference type="SUPFAM" id="SSF51182">
    <property type="entry name" value="RmlC-like cupins"/>
    <property type="match status" value="1"/>
</dbReference>
<dbReference type="AlphaFoldDB" id="A0A8T7M5U8"/>
<dbReference type="GO" id="GO:0008830">
    <property type="term" value="F:dTDP-4-dehydrorhamnose 3,5-epimerase activity"/>
    <property type="evidence" value="ECO:0007669"/>
    <property type="project" value="InterPro"/>
</dbReference>
<dbReference type="Proteomes" id="UP000521676">
    <property type="component" value="Unassembled WGS sequence"/>
</dbReference>
<name>A0A8T7M5U8_9CHLR</name>
<dbReference type="Proteomes" id="UP001431572">
    <property type="component" value="Chromosome 2"/>
</dbReference>
<dbReference type="GO" id="GO:0019305">
    <property type="term" value="P:dTDP-rhamnose biosynthetic process"/>
    <property type="evidence" value="ECO:0007669"/>
    <property type="project" value="TreeGrafter"/>
</dbReference>
<dbReference type="Gene3D" id="2.60.120.10">
    <property type="entry name" value="Jelly Rolls"/>
    <property type="match status" value="1"/>
</dbReference>
<dbReference type="GO" id="GO:0005829">
    <property type="term" value="C:cytosol"/>
    <property type="evidence" value="ECO:0007669"/>
    <property type="project" value="TreeGrafter"/>
</dbReference>
<accession>A0A8T7M5U8</accession>
<dbReference type="InterPro" id="IPR014710">
    <property type="entry name" value="RmlC-like_jellyroll"/>
</dbReference>
<dbReference type="InterPro" id="IPR011051">
    <property type="entry name" value="RmlC_Cupin_sf"/>
</dbReference>
<dbReference type="PANTHER" id="PTHR21047:SF2">
    <property type="entry name" value="THYMIDINE DIPHOSPHO-4-KETO-RHAMNOSE 3,5-EPIMERASE"/>
    <property type="match status" value="1"/>
</dbReference>
<keyword evidence="6" id="KW-1185">Reference proteome</keyword>
<evidence type="ECO:0000313" key="6">
    <source>
        <dbReference type="Proteomes" id="UP001431572"/>
    </source>
</evidence>
<evidence type="ECO:0000313" key="3">
    <source>
        <dbReference type="EMBL" id="NWJ47471.1"/>
    </source>
</evidence>
<evidence type="ECO:0000313" key="4">
    <source>
        <dbReference type="EMBL" id="WJW69383.1"/>
    </source>
</evidence>
<feature type="active site" description="Proton donor" evidence="1">
    <location>
        <position position="131"/>
    </location>
</feature>
<evidence type="ECO:0000313" key="5">
    <source>
        <dbReference type="Proteomes" id="UP000521676"/>
    </source>
</evidence>
<dbReference type="Pfam" id="PF00908">
    <property type="entry name" value="dTDP_sugar_isom"/>
    <property type="match status" value="1"/>
</dbReference>
<evidence type="ECO:0000256" key="2">
    <source>
        <dbReference type="PIRSR" id="PIRSR600888-3"/>
    </source>
</evidence>
<dbReference type="EMBL" id="CP128400">
    <property type="protein sequence ID" value="WJW69383.1"/>
    <property type="molecule type" value="Genomic_DNA"/>
</dbReference>
<evidence type="ECO:0000256" key="1">
    <source>
        <dbReference type="PIRSR" id="PIRSR600888-1"/>
    </source>
</evidence>
<protein>
    <submittedName>
        <fullName evidence="3">dTDP-4-dehydrorhamnose 3,5-epimerase family protein</fullName>
    </submittedName>
</protein>